<keyword evidence="2" id="KW-1185">Reference proteome</keyword>
<dbReference type="Proteomes" id="UP000316770">
    <property type="component" value="Chromosome"/>
</dbReference>
<dbReference type="EMBL" id="CP036318">
    <property type="protein sequence ID" value="QDV54918.1"/>
    <property type="molecule type" value="Genomic_DNA"/>
</dbReference>
<evidence type="ECO:0000313" key="2">
    <source>
        <dbReference type="Proteomes" id="UP000316770"/>
    </source>
</evidence>
<evidence type="ECO:0000313" key="1">
    <source>
        <dbReference type="EMBL" id="QDV54918.1"/>
    </source>
</evidence>
<protein>
    <submittedName>
        <fullName evidence="1">Uncharacterized protein</fullName>
    </submittedName>
</protein>
<name>A0A518IPB0_9BACT</name>
<gene>
    <name evidence="1" type="ORF">Mal33_08840</name>
</gene>
<sequence>MRKHRVTITLVISDDASANALILLLKALLKRLGRNQPVAVMASVARNQRHSVFCPHVENDDNHA</sequence>
<organism evidence="1 2">
    <name type="scientific">Rosistilla oblonga</name>
    <dbReference type="NCBI Taxonomy" id="2527990"/>
    <lineage>
        <taxon>Bacteria</taxon>
        <taxon>Pseudomonadati</taxon>
        <taxon>Planctomycetota</taxon>
        <taxon>Planctomycetia</taxon>
        <taxon>Pirellulales</taxon>
        <taxon>Pirellulaceae</taxon>
        <taxon>Rosistilla</taxon>
    </lineage>
</organism>
<dbReference type="AlphaFoldDB" id="A0A518IPB0"/>
<proteinExistence type="predicted"/>
<accession>A0A518IPB0</accession>
<reference evidence="1 2" key="1">
    <citation type="submission" date="2019-02" db="EMBL/GenBank/DDBJ databases">
        <title>Deep-cultivation of Planctomycetes and their phenomic and genomic characterization uncovers novel biology.</title>
        <authorList>
            <person name="Wiegand S."/>
            <person name="Jogler M."/>
            <person name="Boedeker C."/>
            <person name="Pinto D."/>
            <person name="Vollmers J."/>
            <person name="Rivas-Marin E."/>
            <person name="Kohn T."/>
            <person name="Peeters S.H."/>
            <person name="Heuer A."/>
            <person name="Rast P."/>
            <person name="Oberbeckmann S."/>
            <person name="Bunk B."/>
            <person name="Jeske O."/>
            <person name="Meyerdierks A."/>
            <person name="Storesund J.E."/>
            <person name="Kallscheuer N."/>
            <person name="Luecker S."/>
            <person name="Lage O.M."/>
            <person name="Pohl T."/>
            <person name="Merkel B.J."/>
            <person name="Hornburger P."/>
            <person name="Mueller R.-W."/>
            <person name="Bruemmer F."/>
            <person name="Labrenz M."/>
            <person name="Spormann A.M."/>
            <person name="Op den Camp H."/>
            <person name="Overmann J."/>
            <person name="Amann R."/>
            <person name="Jetten M.S.M."/>
            <person name="Mascher T."/>
            <person name="Medema M.H."/>
            <person name="Devos D.P."/>
            <person name="Kaster A.-K."/>
            <person name="Ovreas L."/>
            <person name="Rohde M."/>
            <person name="Galperin M.Y."/>
            <person name="Jogler C."/>
        </authorList>
    </citation>
    <scope>NUCLEOTIDE SEQUENCE [LARGE SCALE GENOMIC DNA]</scope>
    <source>
        <strain evidence="1 2">Mal33</strain>
    </source>
</reference>